<feature type="region of interest" description="Disordered" evidence="1">
    <location>
        <begin position="121"/>
        <end position="141"/>
    </location>
</feature>
<reference evidence="2" key="1">
    <citation type="submission" date="2020-12" db="EMBL/GenBank/DDBJ databases">
        <title>Metabolic potential, ecology and presence of endohyphal bacteria is reflected in genomic diversity of Mucoromycotina.</title>
        <authorList>
            <person name="Muszewska A."/>
            <person name="Okrasinska A."/>
            <person name="Steczkiewicz K."/>
            <person name="Drgas O."/>
            <person name="Orlowska M."/>
            <person name="Perlinska-Lenart U."/>
            <person name="Aleksandrzak-Piekarczyk T."/>
            <person name="Szatraj K."/>
            <person name="Zielenkiewicz U."/>
            <person name="Pilsyk S."/>
            <person name="Malc E."/>
            <person name="Mieczkowski P."/>
            <person name="Kruszewska J.S."/>
            <person name="Biernat P."/>
            <person name="Pawlowska J."/>
        </authorList>
    </citation>
    <scope>NUCLEOTIDE SEQUENCE</scope>
    <source>
        <strain evidence="2">CBS 226.32</strain>
    </source>
</reference>
<keyword evidence="3" id="KW-1185">Reference proteome</keyword>
<gene>
    <name evidence="2" type="ORF">INT46_002193</name>
</gene>
<dbReference type="OrthoDB" id="2381959at2759"/>
<feature type="region of interest" description="Disordered" evidence="1">
    <location>
        <begin position="155"/>
        <end position="205"/>
    </location>
</feature>
<dbReference type="AlphaFoldDB" id="A0A8H7VFE7"/>
<feature type="region of interest" description="Disordered" evidence="1">
    <location>
        <begin position="217"/>
        <end position="238"/>
    </location>
</feature>
<proteinExistence type="predicted"/>
<evidence type="ECO:0000256" key="1">
    <source>
        <dbReference type="SAM" id="MobiDB-lite"/>
    </source>
</evidence>
<feature type="compositionally biased region" description="Basic and acidic residues" evidence="1">
    <location>
        <begin position="221"/>
        <end position="238"/>
    </location>
</feature>
<organism evidence="2 3">
    <name type="scientific">Mucor plumbeus</name>
    <dbReference type="NCBI Taxonomy" id="97098"/>
    <lineage>
        <taxon>Eukaryota</taxon>
        <taxon>Fungi</taxon>
        <taxon>Fungi incertae sedis</taxon>
        <taxon>Mucoromycota</taxon>
        <taxon>Mucoromycotina</taxon>
        <taxon>Mucoromycetes</taxon>
        <taxon>Mucorales</taxon>
        <taxon>Mucorineae</taxon>
        <taxon>Mucoraceae</taxon>
        <taxon>Mucor</taxon>
    </lineage>
</organism>
<dbReference type="EMBL" id="JAEPRC010000049">
    <property type="protein sequence ID" value="KAG2212499.1"/>
    <property type="molecule type" value="Genomic_DNA"/>
</dbReference>
<evidence type="ECO:0000313" key="3">
    <source>
        <dbReference type="Proteomes" id="UP000650833"/>
    </source>
</evidence>
<accession>A0A8H7VFE7</accession>
<feature type="compositionally biased region" description="Basic and acidic residues" evidence="1">
    <location>
        <begin position="187"/>
        <end position="205"/>
    </location>
</feature>
<protein>
    <recommendedName>
        <fullName evidence="4">BRISC and BRCA1-A complex member 2</fullName>
    </recommendedName>
</protein>
<comment type="caution">
    <text evidence="2">The sequence shown here is derived from an EMBL/GenBank/DDBJ whole genome shotgun (WGS) entry which is preliminary data.</text>
</comment>
<name>A0A8H7VFE7_9FUNG</name>
<sequence>MSTTDVEENVNNYLFNAITKLNSLKSVNVTKKLTSHYSYGTQEPFIRDRFNIRMGLENHVHCQIVYDSSNYYLPPDIIFEKSVIKQSFNVEDLSALLPGNDWDLKNEDCLYDWFENITSKLKEPPKSPTPAPSTTNKRPKNWDIFDVLDDSDDDFIIPNKQNDNNNNFLSAKSTSGKKRPAIDEEYEKQKNADSKRLKTSKPRDNLDDYKTVGFDFGLKNNQDDKNGHDKDCKKTKPKESNDDLLHYDIFNFEEERKKRKELNKGCNVESERMKTSKSSGNLNKYILDFTKKNTWDEKKEEKPNKIDLTKKKNKLTQSPSKSIAMRLDKEDKWTEEFMSLWTKRHSDYCLQFNGKDTGSVTMYMPFKIDEESEAWQQYYWEKQESLDKFKSKNKLSLDYKIARPKAVAPMIVHLDLLSNCLRVKLISVINTDEQESAGVDHIDLIYDLNSKNLAGSEIAKIRNDIKRHAIHFHLFQTKMRD</sequence>
<feature type="compositionally biased region" description="Low complexity" evidence="1">
    <location>
        <begin position="156"/>
        <end position="167"/>
    </location>
</feature>
<evidence type="ECO:0000313" key="2">
    <source>
        <dbReference type="EMBL" id="KAG2212499.1"/>
    </source>
</evidence>
<evidence type="ECO:0008006" key="4">
    <source>
        <dbReference type="Google" id="ProtNLM"/>
    </source>
</evidence>
<dbReference type="Proteomes" id="UP000650833">
    <property type="component" value="Unassembled WGS sequence"/>
</dbReference>